<evidence type="ECO:0000313" key="2">
    <source>
        <dbReference type="Proteomes" id="UP000244677"/>
    </source>
</evidence>
<dbReference type="Proteomes" id="UP000244677">
    <property type="component" value="Chromosome"/>
</dbReference>
<reference evidence="1 2" key="1">
    <citation type="submission" date="2017-04" db="EMBL/GenBank/DDBJ databases">
        <title>Complete genome sequence of Flavobacterium kingsejong AJ004.</title>
        <authorList>
            <person name="Lee P.C."/>
        </authorList>
    </citation>
    <scope>NUCLEOTIDE SEQUENCE [LARGE SCALE GENOMIC DNA]</scope>
    <source>
        <strain evidence="1 2">AJ004</strain>
    </source>
</reference>
<dbReference type="KEGG" id="fki:FK004_14000"/>
<organism evidence="1 2">
    <name type="scientific">Flavobacterium kingsejongi</name>
    <dbReference type="NCBI Taxonomy" id="1678728"/>
    <lineage>
        <taxon>Bacteria</taxon>
        <taxon>Pseudomonadati</taxon>
        <taxon>Bacteroidota</taxon>
        <taxon>Flavobacteriia</taxon>
        <taxon>Flavobacteriales</taxon>
        <taxon>Flavobacteriaceae</taxon>
        <taxon>Flavobacterium</taxon>
    </lineage>
</organism>
<dbReference type="InterPro" id="IPR029278">
    <property type="entry name" value="Imm26"/>
</dbReference>
<sequence>MIRTKTKLGDVFSVQIDENTKKYFQYIANDSNQLNSDLIRVFKKKYRIQEKVELHDIINDEVDFYAHCVTKFGVKMELWEKVGNVLFKGEIDVIFRDTNDYGRRVGDQPIKISESWYIWQIKDKDFTRVGKLSGENRKAEIGVVIPPLSIIERIKTGKYDFVYPDFE</sequence>
<proteinExistence type="predicted"/>
<dbReference type="RefSeq" id="WP_108737798.1">
    <property type="nucleotide sequence ID" value="NZ_CP020919.1"/>
</dbReference>
<protein>
    <submittedName>
        <fullName evidence="1">Uncharacterized protein</fullName>
    </submittedName>
</protein>
<dbReference type="OrthoDB" id="795241at2"/>
<evidence type="ECO:0000313" key="1">
    <source>
        <dbReference type="EMBL" id="AWG26263.1"/>
    </source>
</evidence>
<dbReference type="AlphaFoldDB" id="A0A2S1LR78"/>
<name>A0A2S1LR78_9FLAO</name>
<keyword evidence="2" id="KW-1185">Reference proteome</keyword>
<dbReference type="EMBL" id="CP020919">
    <property type="protein sequence ID" value="AWG26263.1"/>
    <property type="molecule type" value="Genomic_DNA"/>
</dbReference>
<dbReference type="Pfam" id="PF15428">
    <property type="entry name" value="Imm26"/>
    <property type="match status" value="1"/>
</dbReference>
<gene>
    <name evidence="1" type="ORF">FK004_14000</name>
</gene>
<accession>A0A2S1LR78</accession>